<dbReference type="Proteomes" id="UP000823588">
    <property type="component" value="Unassembled WGS sequence"/>
</dbReference>
<keyword evidence="1" id="KW-1277">Toxin-antitoxin system</keyword>
<dbReference type="Pfam" id="PF02697">
    <property type="entry name" value="VAPB_antitox"/>
    <property type="match status" value="1"/>
</dbReference>
<feature type="region of interest" description="Disordered" evidence="2">
    <location>
        <begin position="54"/>
        <end position="108"/>
    </location>
</feature>
<dbReference type="EMBL" id="JAGGKQ010000010">
    <property type="protein sequence ID" value="MBP1922635.1"/>
    <property type="molecule type" value="Genomic_DNA"/>
</dbReference>
<dbReference type="OrthoDB" id="9187at2157"/>
<evidence type="ECO:0000256" key="2">
    <source>
        <dbReference type="SAM" id="MobiDB-lite"/>
    </source>
</evidence>
<reference evidence="3" key="1">
    <citation type="submission" date="2021-03" db="EMBL/GenBank/DDBJ databases">
        <title>Genomic Encyclopedia of Type Strains, Phase IV (KMG-IV): sequencing the most valuable type-strain genomes for metagenomic binning, comparative biology and taxonomic classification.</title>
        <authorList>
            <person name="Goeker M."/>
        </authorList>
    </citation>
    <scope>NUCLEOTIDE SEQUENCE</scope>
    <source>
        <strain evidence="3">DSM 23564</strain>
    </source>
</reference>
<comment type="caution">
    <text evidence="3">The sequence shown here is derived from an EMBL/GenBank/DDBJ whole genome shotgun (WGS) entry which is preliminary data.</text>
</comment>
<evidence type="ECO:0000313" key="4">
    <source>
        <dbReference type="Proteomes" id="UP000823588"/>
    </source>
</evidence>
<dbReference type="AlphaFoldDB" id="A0A8T4GHX7"/>
<evidence type="ECO:0000313" key="3">
    <source>
        <dbReference type="EMBL" id="MBP1922635.1"/>
    </source>
</evidence>
<dbReference type="RefSeq" id="WP_209484980.1">
    <property type="nucleotide sequence ID" value="NZ_JAGGKQ010000010.1"/>
</dbReference>
<feature type="compositionally biased region" description="Basic and acidic residues" evidence="2">
    <location>
        <begin position="54"/>
        <end position="65"/>
    </location>
</feature>
<dbReference type="InterPro" id="IPR003847">
    <property type="entry name" value="Put_antitoxin"/>
</dbReference>
<organism evidence="3 4">
    <name type="scientific">Halorubrum alkaliphilum</name>
    <dbReference type="NCBI Taxonomy" id="261290"/>
    <lineage>
        <taxon>Archaea</taxon>
        <taxon>Methanobacteriati</taxon>
        <taxon>Methanobacteriota</taxon>
        <taxon>Stenosarchaea group</taxon>
        <taxon>Halobacteria</taxon>
        <taxon>Halobacteriales</taxon>
        <taxon>Haloferacaceae</taxon>
        <taxon>Halorubrum</taxon>
    </lineage>
</organism>
<evidence type="ECO:0000256" key="1">
    <source>
        <dbReference type="ARBA" id="ARBA00022649"/>
    </source>
</evidence>
<accession>A0A8T4GHX7</accession>
<gene>
    <name evidence="3" type="ORF">J2751_001648</name>
</gene>
<sequence length="108" mass="11922">MGTKTIGIREAVYERLRARKREGESFTDTIDRLIEESGGDWREGFGTLPAEETEALREATRESRGDTATALSARQRRGVGQFETASRADDGDERTVENGPDADGEEEA</sequence>
<feature type="compositionally biased region" description="Basic and acidic residues" evidence="2">
    <location>
        <begin position="86"/>
        <end position="96"/>
    </location>
</feature>
<name>A0A8T4GHX7_9EURY</name>
<protein>
    <submittedName>
        <fullName evidence="3">Putative CopG family antitoxin</fullName>
    </submittedName>
</protein>
<keyword evidence="4" id="KW-1185">Reference proteome</keyword>
<proteinExistence type="predicted"/>